<name>A0A9P3HDE2_9FUNG</name>
<dbReference type="InterPro" id="IPR032675">
    <property type="entry name" value="LRR_dom_sf"/>
</dbReference>
<proteinExistence type="predicted"/>
<evidence type="ECO:0008006" key="3">
    <source>
        <dbReference type="Google" id="ProtNLM"/>
    </source>
</evidence>
<organism evidence="1 2">
    <name type="scientific">Entomortierella parvispora</name>
    <dbReference type="NCBI Taxonomy" id="205924"/>
    <lineage>
        <taxon>Eukaryota</taxon>
        <taxon>Fungi</taxon>
        <taxon>Fungi incertae sedis</taxon>
        <taxon>Mucoromycota</taxon>
        <taxon>Mortierellomycotina</taxon>
        <taxon>Mortierellomycetes</taxon>
        <taxon>Mortierellales</taxon>
        <taxon>Mortierellaceae</taxon>
        <taxon>Entomortierella</taxon>
    </lineage>
</organism>
<dbReference type="SUPFAM" id="SSF52047">
    <property type="entry name" value="RNI-like"/>
    <property type="match status" value="1"/>
</dbReference>
<reference evidence="1" key="1">
    <citation type="submission" date="2021-11" db="EMBL/GenBank/DDBJ databases">
        <authorList>
            <person name="Herlambang A."/>
            <person name="Guo Y."/>
            <person name="Takashima Y."/>
            <person name="Nishizawa T."/>
        </authorList>
    </citation>
    <scope>NUCLEOTIDE SEQUENCE</scope>
    <source>
        <strain evidence="1">E1425</strain>
    </source>
</reference>
<keyword evidence="2" id="KW-1185">Reference proteome</keyword>
<dbReference type="EMBL" id="BQFW01000009">
    <property type="protein sequence ID" value="GJJ74609.1"/>
    <property type="molecule type" value="Genomic_DNA"/>
</dbReference>
<dbReference type="OrthoDB" id="2384330at2759"/>
<accession>A0A9P3HDE2</accession>
<dbReference type="AlphaFoldDB" id="A0A9P3HDE2"/>
<dbReference type="Proteomes" id="UP000827284">
    <property type="component" value="Unassembled WGS sequence"/>
</dbReference>
<gene>
    <name evidence="1" type="ORF">EMPS_06967</name>
</gene>
<protein>
    <recommendedName>
        <fullName evidence="3">F-box domain-containing protein</fullName>
    </recommendedName>
</protein>
<dbReference type="Gene3D" id="3.80.10.10">
    <property type="entry name" value="Ribonuclease Inhibitor"/>
    <property type="match status" value="1"/>
</dbReference>
<comment type="caution">
    <text evidence="1">The sequence shown here is derived from an EMBL/GenBank/DDBJ whole genome shotgun (WGS) entry which is preliminary data.</text>
</comment>
<evidence type="ECO:0000313" key="2">
    <source>
        <dbReference type="Proteomes" id="UP000827284"/>
    </source>
</evidence>
<sequence>MTSPLDFPEILLNIGLCIPLWSRDDPRLQVMKFRPPFPKKFKMHPQDLVACTSVNRMWRCTLLPLLWAVYEDLEMKKWVPPTGPRKTRSWYGSLSFNNWDIPADILEAQSIHFKYVALYRPWPPGTLKATKIRDLTTTSDVLQANMDLLRSNPQLSVLNLKCCSGLDFDTRYPAFESVTSLKSLQMSYVIIRDPTRFVRFLNNNYGLEELMLSRMEGLVVFEGCERLKVVQWPREPWSCLQLEKINLGGFVFPHDVSSLNDRNLDLDEGEDATSHHSKIDTPFLKDISSQGWVHPDYFPDTVLISADMRLMRKWIFEQTRSFSKLYRIIAESYEYLNMDRMPHYIT</sequence>
<reference evidence="1" key="2">
    <citation type="journal article" date="2022" name="Microbiol. Resour. Announc.">
        <title>Whole-Genome Sequence of Entomortierella parvispora E1425, a Mucoromycotan Fungus Associated with Burkholderiaceae-Related Endosymbiotic Bacteria.</title>
        <authorList>
            <person name="Herlambang A."/>
            <person name="Guo Y."/>
            <person name="Takashima Y."/>
            <person name="Narisawa K."/>
            <person name="Ohta H."/>
            <person name="Nishizawa T."/>
        </authorList>
    </citation>
    <scope>NUCLEOTIDE SEQUENCE</scope>
    <source>
        <strain evidence="1">E1425</strain>
    </source>
</reference>
<evidence type="ECO:0000313" key="1">
    <source>
        <dbReference type="EMBL" id="GJJ74609.1"/>
    </source>
</evidence>